<comment type="caution">
    <text evidence="2">The sequence shown here is derived from an EMBL/GenBank/DDBJ whole genome shotgun (WGS) entry which is preliminary data.</text>
</comment>
<dbReference type="SUPFAM" id="SSF56219">
    <property type="entry name" value="DNase I-like"/>
    <property type="match status" value="1"/>
</dbReference>
<sequence>MSGKRNLWSELLDFKLNNEKGEWVLGGDFNAILKVDERKGCNGGGLRNEREEFEGFIDKGGISGQWIGNHDISDHCPIWLLCSNLDWGPKPFKFNNCWTGHLEFNSFVTNLWRNLNINDLNIEKTLKELNDMEGMLASGGLDPNSISTKLINQKFWDQLNYKESLIKQKSRVKWVQEGDSNSRFFHASIKGRRRINRLAVLKKGDDWLQGVDEIKSAVKDHFSTFFSEEWSNRHFLNGLNFNSLSEADNVSLLEPFSEEEFKDIIWRWDGNKSPGPDGFNFNFLKSCWSTVKSDIMEFLGEFYVNATLPKAITSSFLTLIPKSGHPQSLSEYRPICLMGCLYKILSKLMASRLKRVLGKLISPCQSAFLLDFEKAYDIINWSFLERMMIKMGFAEGWMKWIRACIFNSSMLVLVNGSPTEDFKVCKGLRQGDPLSPFLFLIVAEGLTGMVKRAVEI</sequence>
<keyword evidence="2" id="KW-0808">Transferase</keyword>
<reference evidence="2 3" key="2">
    <citation type="journal article" date="2017" name="Front. Plant Sci.">
        <title>Gene Classification and Mining of Molecular Markers Useful in Red Clover (Trifolium pratense) Breeding.</title>
        <authorList>
            <person name="Istvanek J."/>
            <person name="Dluhosova J."/>
            <person name="Dluhos P."/>
            <person name="Patkova L."/>
            <person name="Nedelnik J."/>
            <person name="Repkova J."/>
        </authorList>
    </citation>
    <scope>NUCLEOTIDE SEQUENCE [LARGE SCALE GENOMIC DNA]</scope>
    <source>
        <strain evidence="3">cv. Tatra</strain>
        <tissue evidence="2">Young leaves</tissue>
    </source>
</reference>
<evidence type="ECO:0000259" key="1">
    <source>
        <dbReference type="PROSITE" id="PS50878"/>
    </source>
</evidence>
<dbReference type="STRING" id="57577.A0A2K3PLJ3"/>
<gene>
    <name evidence="2" type="ORF">L195_g012872</name>
</gene>
<dbReference type="PANTHER" id="PTHR46890:SF50">
    <property type="entry name" value="RNA-DIRECTED DNA POLYMERASE, EUKARYOTA, REVERSE TRANSCRIPTASE ZINC-BINDING DOMAIN PROTEIN-RELATED"/>
    <property type="match status" value="1"/>
</dbReference>
<name>A0A2K3PLJ3_TRIPR</name>
<evidence type="ECO:0000313" key="2">
    <source>
        <dbReference type="EMBL" id="PNY16161.1"/>
    </source>
</evidence>
<evidence type="ECO:0000313" key="3">
    <source>
        <dbReference type="Proteomes" id="UP000236291"/>
    </source>
</evidence>
<dbReference type="PANTHER" id="PTHR46890">
    <property type="entry name" value="NON-LTR RETROLELEMENT REVERSE TRANSCRIPTASE-LIKE PROTEIN-RELATED"/>
    <property type="match status" value="1"/>
</dbReference>
<dbReference type="AlphaFoldDB" id="A0A2K3PLJ3"/>
<keyword evidence="2" id="KW-0675">Receptor</keyword>
<proteinExistence type="predicted"/>
<dbReference type="Proteomes" id="UP000236291">
    <property type="component" value="Unassembled WGS sequence"/>
</dbReference>
<dbReference type="Pfam" id="PF00078">
    <property type="entry name" value="RVT_1"/>
    <property type="match status" value="1"/>
</dbReference>
<dbReference type="InterPro" id="IPR000477">
    <property type="entry name" value="RT_dom"/>
</dbReference>
<dbReference type="PROSITE" id="PS50878">
    <property type="entry name" value="RT_POL"/>
    <property type="match status" value="1"/>
</dbReference>
<organism evidence="2 3">
    <name type="scientific">Trifolium pratense</name>
    <name type="common">Red clover</name>
    <dbReference type="NCBI Taxonomy" id="57577"/>
    <lineage>
        <taxon>Eukaryota</taxon>
        <taxon>Viridiplantae</taxon>
        <taxon>Streptophyta</taxon>
        <taxon>Embryophyta</taxon>
        <taxon>Tracheophyta</taxon>
        <taxon>Spermatophyta</taxon>
        <taxon>Magnoliopsida</taxon>
        <taxon>eudicotyledons</taxon>
        <taxon>Gunneridae</taxon>
        <taxon>Pentapetalae</taxon>
        <taxon>rosids</taxon>
        <taxon>fabids</taxon>
        <taxon>Fabales</taxon>
        <taxon>Fabaceae</taxon>
        <taxon>Papilionoideae</taxon>
        <taxon>50 kb inversion clade</taxon>
        <taxon>NPAAA clade</taxon>
        <taxon>Hologalegina</taxon>
        <taxon>IRL clade</taxon>
        <taxon>Trifolieae</taxon>
        <taxon>Trifolium</taxon>
    </lineage>
</organism>
<dbReference type="GO" id="GO:0016301">
    <property type="term" value="F:kinase activity"/>
    <property type="evidence" value="ECO:0007669"/>
    <property type="project" value="UniProtKB-KW"/>
</dbReference>
<dbReference type="EMBL" id="ASHM01008290">
    <property type="protein sequence ID" value="PNY16161.1"/>
    <property type="molecule type" value="Genomic_DNA"/>
</dbReference>
<feature type="non-terminal residue" evidence="2">
    <location>
        <position position="456"/>
    </location>
</feature>
<dbReference type="SUPFAM" id="SSF56672">
    <property type="entry name" value="DNA/RNA polymerases"/>
    <property type="match status" value="1"/>
</dbReference>
<protein>
    <submittedName>
        <fullName evidence="2">Cysteine-rich receptor-like protein kinase</fullName>
    </submittedName>
</protein>
<dbReference type="InterPro" id="IPR036691">
    <property type="entry name" value="Endo/exonu/phosph_ase_sf"/>
</dbReference>
<dbReference type="InterPro" id="IPR052343">
    <property type="entry name" value="Retrotransposon-Effector_Assoc"/>
</dbReference>
<dbReference type="Gene3D" id="3.60.10.10">
    <property type="entry name" value="Endonuclease/exonuclease/phosphatase"/>
    <property type="match status" value="1"/>
</dbReference>
<reference evidence="2 3" key="1">
    <citation type="journal article" date="2014" name="Am. J. Bot.">
        <title>Genome assembly and annotation for red clover (Trifolium pratense; Fabaceae).</title>
        <authorList>
            <person name="Istvanek J."/>
            <person name="Jaros M."/>
            <person name="Krenek A."/>
            <person name="Repkova J."/>
        </authorList>
    </citation>
    <scope>NUCLEOTIDE SEQUENCE [LARGE SCALE GENOMIC DNA]</scope>
    <source>
        <strain evidence="3">cv. Tatra</strain>
        <tissue evidence="2">Young leaves</tissue>
    </source>
</reference>
<feature type="domain" description="Reverse transcriptase" evidence="1">
    <location>
        <begin position="301"/>
        <end position="456"/>
    </location>
</feature>
<dbReference type="ExpressionAtlas" id="A0A2K3PLJ3">
    <property type="expression patterns" value="baseline"/>
</dbReference>
<accession>A0A2K3PLJ3</accession>
<dbReference type="InterPro" id="IPR043502">
    <property type="entry name" value="DNA/RNA_pol_sf"/>
</dbReference>
<keyword evidence="2" id="KW-0418">Kinase</keyword>